<dbReference type="Proteomes" id="UP000253075">
    <property type="component" value="Unassembled WGS sequence"/>
</dbReference>
<protein>
    <submittedName>
        <fullName evidence="2">Uncharacterized protein</fullName>
    </submittedName>
</protein>
<feature type="region of interest" description="Disordered" evidence="1">
    <location>
        <begin position="23"/>
        <end position="51"/>
    </location>
</feature>
<organism evidence="2 3">
    <name type="scientific">Aeromonas hydrophila</name>
    <dbReference type="NCBI Taxonomy" id="644"/>
    <lineage>
        <taxon>Bacteria</taxon>
        <taxon>Pseudomonadati</taxon>
        <taxon>Pseudomonadota</taxon>
        <taxon>Gammaproteobacteria</taxon>
        <taxon>Aeromonadales</taxon>
        <taxon>Aeromonadaceae</taxon>
        <taxon>Aeromonas</taxon>
    </lineage>
</organism>
<reference evidence="3" key="2">
    <citation type="submission" date="2018-02" db="EMBL/GenBank/DDBJ databases">
        <title>Phenotypic characterization and whole genome analysis of multidrug-resistant, extended-spectrum beta-lactamase-producing bacteria isolated from dogs in Germany.</title>
        <authorList>
            <person name="Williamson C."/>
        </authorList>
    </citation>
    <scope>NUCLEOTIDE SEQUENCE [LARGE SCALE GENOMIC DNA]</scope>
    <source>
        <strain evidence="3">AFG_SD03_1510_Ahy_093</strain>
    </source>
</reference>
<sequence length="78" mass="8946">MIINLINIVRLSSHQQIRDEEHVWRGDGKRGRDSEKVERVGRGGMVNGRQQKTRRSGFFQFLQRIVPAGMSRRTGSPA</sequence>
<name>A0ABD7G5P8_AERHY</name>
<comment type="caution">
    <text evidence="2">The sequence shown here is derived from an EMBL/GenBank/DDBJ whole genome shotgun (WGS) entry which is preliminary data.</text>
</comment>
<dbReference type="EMBL" id="PUTQ01000022">
    <property type="protein sequence ID" value="RCF47947.1"/>
    <property type="molecule type" value="Genomic_DNA"/>
</dbReference>
<reference evidence="2 3" key="1">
    <citation type="journal article" date="2018" name="PLoS ONE">
        <title>Phenotypic characterization and whole genome analysis of extended-spectrum beta-lactamase-producing bacteria isolated from dogs in Germany.</title>
        <authorList>
            <person name="Boehmer T."/>
            <person name="Vogler A.J."/>
            <person name="Thomas A."/>
            <person name="Sauer S."/>
            <person name="Hergenroether M."/>
            <person name="Straubinger R.K."/>
            <person name="Birdsell D."/>
            <person name="Keim P."/>
            <person name="Sahl J.W."/>
            <person name="Williamson C.H."/>
            <person name="Riehm J.M."/>
        </authorList>
    </citation>
    <scope>NUCLEOTIDE SEQUENCE [LARGE SCALE GENOMIC DNA]</scope>
    <source>
        <strain evidence="2 3">AFG_SD03_1510_Ahy_093</strain>
    </source>
</reference>
<evidence type="ECO:0000313" key="2">
    <source>
        <dbReference type="EMBL" id="RCF47947.1"/>
    </source>
</evidence>
<accession>A0ABD7G5P8</accession>
<evidence type="ECO:0000256" key="1">
    <source>
        <dbReference type="SAM" id="MobiDB-lite"/>
    </source>
</evidence>
<feature type="compositionally biased region" description="Basic and acidic residues" evidence="1">
    <location>
        <begin position="23"/>
        <end position="41"/>
    </location>
</feature>
<proteinExistence type="predicted"/>
<dbReference type="AlphaFoldDB" id="A0ABD7G5P8"/>
<evidence type="ECO:0000313" key="3">
    <source>
        <dbReference type="Proteomes" id="UP000253075"/>
    </source>
</evidence>
<gene>
    <name evidence="2" type="ORF">C6C11_15365</name>
</gene>